<organism evidence="4 5">
    <name type="scientific">Lysinibacter cavernae</name>
    <dbReference type="NCBI Taxonomy" id="1640652"/>
    <lineage>
        <taxon>Bacteria</taxon>
        <taxon>Bacillati</taxon>
        <taxon>Actinomycetota</taxon>
        <taxon>Actinomycetes</taxon>
        <taxon>Micrococcales</taxon>
        <taxon>Microbacteriaceae</taxon>
        <taxon>Lysinibacter</taxon>
    </lineage>
</organism>
<comment type="similarity">
    <text evidence="1">Belongs to the LytR/CpsA/Psr (LCP) family.</text>
</comment>
<dbReference type="PANTHER" id="PTHR33392:SF6">
    <property type="entry name" value="POLYISOPRENYL-TEICHOIC ACID--PEPTIDOGLYCAN TEICHOIC ACID TRANSFERASE TAGU"/>
    <property type="match status" value="1"/>
</dbReference>
<feature type="region of interest" description="Disordered" evidence="2">
    <location>
        <begin position="345"/>
        <end position="400"/>
    </location>
</feature>
<evidence type="ECO:0000313" key="4">
    <source>
        <dbReference type="EMBL" id="NIH52146.1"/>
    </source>
</evidence>
<dbReference type="Pfam" id="PF03816">
    <property type="entry name" value="LytR_cpsA_psr"/>
    <property type="match status" value="1"/>
</dbReference>
<feature type="compositionally biased region" description="Acidic residues" evidence="2">
    <location>
        <begin position="348"/>
        <end position="368"/>
    </location>
</feature>
<gene>
    <name evidence="4" type="ORF">FHX76_000014</name>
</gene>
<protein>
    <submittedName>
        <fullName evidence="4">LCP family protein required for cell wall assembly</fullName>
    </submittedName>
</protein>
<evidence type="ECO:0000256" key="2">
    <source>
        <dbReference type="SAM" id="MobiDB-lite"/>
    </source>
</evidence>
<reference evidence="4 5" key="1">
    <citation type="submission" date="2020-02" db="EMBL/GenBank/DDBJ databases">
        <title>Sequencing the genomes of 1000 actinobacteria strains.</title>
        <authorList>
            <person name="Klenk H.-P."/>
        </authorList>
    </citation>
    <scope>NUCLEOTIDE SEQUENCE [LARGE SCALE GENOMIC DNA]</scope>
    <source>
        <strain evidence="4 5">DSM 27960</strain>
    </source>
</reference>
<feature type="domain" description="Cell envelope-related transcriptional attenuator" evidence="3">
    <location>
        <begin position="92"/>
        <end position="246"/>
    </location>
</feature>
<dbReference type="NCBIfam" id="TIGR00350">
    <property type="entry name" value="lytR_cpsA_psr"/>
    <property type="match status" value="1"/>
</dbReference>
<feature type="compositionally biased region" description="Polar residues" evidence="2">
    <location>
        <begin position="389"/>
        <end position="400"/>
    </location>
</feature>
<dbReference type="Proteomes" id="UP000541033">
    <property type="component" value="Unassembled WGS sequence"/>
</dbReference>
<evidence type="ECO:0000313" key="5">
    <source>
        <dbReference type="Proteomes" id="UP000541033"/>
    </source>
</evidence>
<dbReference type="AlphaFoldDB" id="A0A7X5TRH1"/>
<name>A0A7X5TRH1_9MICO</name>
<keyword evidence="5" id="KW-1185">Reference proteome</keyword>
<comment type="caution">
    <text evidence="4">The sequence shown here is derived from an EMBL/GenBank/DDBJ whole genome shotgun (WGS) entry which is preliminary data.</text>
</comment>
<dbReference type="RefSeq" id="WP_167146273.1">
    <property type="nucleotide sequence ID" value="NZ_JAAMOX010000001.1"/>
</dbReference>
<accession>A0A7X5TRH1</accession>
<sequence length="400" mass="42032">MTVPFTPAKPKRGRRWIWISLTLVILLIGGGAAWAYSQTIGSIQNNAVSRPGATDGPEIPTWDGGVNLLVMGSDTRDNQTTGDYGQDETGQRADAMMVLHVSADHTNATVVNIPRDTMVSTPECTTPDGEVIPERDGVQINATLNDGPFCALDTVSQLTGLTLDHFIILDFDGAVAATNAVGGVPVCLTEDIFDPYSGLDLAAGEHVLDGQQALQFVRTRHGFAGESDLSRIKAQQMFLASLMRTVTDSGTLGNPVALYNLASAVAPSITVDDGLSSVDALMGLAGTLKTVDLEKMAFVQLPVEDYYYDSNRVQPIDDQVEALFAALLADEPLVFQSADEADQAAGDVTDDGTVDDGTVDDNTVDDGTGDAVPTPTPTSTSFTVPLDVSGQSASDVTCAG</sequence>
<proteinExistence type="inferred from homology"/>
<dbReference type="EMBL" id="JAAMOX010000001">
    <property type="protein sequence ID" value="NIH52146.1"/>
    <property type="molecule type" value="Genomic_DNA"/>
</dbReference>
<dbReference type="Gene3D" id="3.40.630.190">
    <property type="entry name" value="LCP protein"/>
    <property type="match status" value="1"/>
</dbReference>
<evidence type="ECO:0000259" key="3">
    <source>
        <dbReference type="Pfam" id="PF03816"/>
    </source>
</evidence>
<dbReference type="InterPro" id="IPR050922">
    <property type="entry name" value="LytR/CpsA/Psr_CW_biosynth"/>
</dbReference>
<dbReference type="InterPro" id="IPR004474">
    <property type="entry name" value="LytR_CpsA_psr"/>
</dbReference>
<evidence type="ECO:0000256" key="1">
    <source>
        <dbReference type="ARBA" id="ARBA00006068"/>
    </source>
</evidence>
<dbReference type="PANTHER" id="PTHR33392">
    <property type="entry name" value="POLYISOPRENYL-TEICHOIC ACID--PEPTIDOGLYCAN TEICHOIC ACID TRANSFERASE TAGU"/>
    <property type="match status" value="1"/>
</dbReference>
<feature type="compositionally biased region" description="Low complexity" evidence="2">
    <location>
        <begin position="369"/>
        <end position="385"/>
    </location>
</feature>